<protein>
    <submittedName>
        <fullName evidence="3">F-box/kelch-repeat protein At2g24250-like</fullName>
    </submittedName>
</protein>
<evidence type="ECO:0000259" key="1">
    <source>
        <dbReference type="Pfam" id="PF00646"/>
    </source>
</evidence>
<keyword evidence="2" id="KW-1185">Reference proteome</keyword>
<dbReference type="PANTHER" id="PTHR47123:SF24">
    <property type="entry name" value="LOW PROTEIN: F-BOX_KELCH-REPEAT PROTEIN"/>
    <property type="match status" value="1"/>
</dbReference>
<name>A0ABM1R2Z2_CAMSA</name>
<reference evidence="3" key="2">
    <citation type="submission" date="2025-08" db="UniProtKB">
        <authorList>
            <consortium name="RefSeq"/>
        </authorList>
    </citation>
    <scope>IDENTIFICATION</scope>
    <source>
        <tissue evidence="3">Leaf</tissue>
    </source>
</reference>
<reference evidence="2" key="1">
    <citation type="journal article" date="2014" name="Nat. Commun.">
        <title>The emerging biofuel crop Camelina sativa retains a highly undifferentiated hexaploid genome structure.</title>
        <authorList>
            <person name="Kagale S."/>
            <person name="Koh C."/>
            <person name="Nixon J."/>
            <person name="Bollina V."/>
            <person name="Clarke W.E."/>
            <person name="Tuteja R."/>
            <person name="Spillane C."/>
            <person name="Robinson S.J."/>
            <person name="Links M.G."/>
            <person name="Clarke C."/>
            <person name="Higgins E.E."/>
            <person name="Huebert T."/>
            <person name="Sharpe A.G."/>
            <person name="Parkin I.A."/>
        </authorList>
    </citation>
    <scope>NUCLEOTIDE SEQUENCE [LARGE SCALE GENOMIC DNA]</scope>
    <source>
        <strain evidence="2">cv. DH55</strain>
    </source>
</reference>
<accession>A0ABM1R2Z2</accession>
<proteinExistence type="predicted"/>
<dbReference type="Proteomes" id="UP000694864">
    <property type="component" value="Chromosome 16"/>
</dbReference>
<dbReference type="InterPro" id="IPR001810">
    <property type="entry name" value="F-box_dom"/>
</dbReference>
<dbReference type="GeneID" id="104753957"/>
<evidence type="ECO:0000313" key="2">
    <source>
        <dbReference type="Proteomes" id="UP000694864"/>
    </source>
</evidence>
<dbReference type="PANTHER" id="PTHR47123">
    <property type="entry name" value="F-BOX PROTEIN SKIP23"/>
    <property type="match status" value="1"/>
</dbReference>
<evidence type="ECO:0000313" key="3">
    <source>
        <dbReference type="RefSeq" id="XP_019093380.1"/>
    </source>
</evidence>
<feature type="domain" description="F-box" evidence="1">
    <location>
        <begin position="19"/>
        <end position="56"/>
    </location>
</feature>
<dbReference type="InterPro" id="IPR036047">
    <property type="entry name" value="F-box-like_dom_sf"/>
</dbReference>
<dbReference type="RefSeq" id="XP_019093380.1">
    <property type="nucleotide sequence ID" value="XM_019237835.1"/>
</dbReference>
<sequence length="274" mass="31239">MAEPATKKKRKISSLFLDWSQLPEELLHLISKNLKENNCFDVVHARSVCTSWRSAFPFPSSLLRPRYSFPTFKSESEDLFTLEKVLLFLFRVKTPPPAAAHDVVLPCEYFLGAISRDDHMELLPSPLECSMEVVIPGAVPTLVNMRDCQIIPLGHKYRLIDWETSHVAFLPVDKEGGGEGEFVVLRSCYTDFMVFASVEKRWKRLKRDDHGECSNIDRVHFLVPCGDDELFLVGTVIPSDDGVSEFNRLTCRVSRLDEEAGTWVELRSFLMVVV</sequence>
<organism evidence="2 3">
    <name type="scientific">Camelina sativa</name>
    <name type="common">False flax</name>
    <name type="synonym">Myagrum sativum</name>
    <dbReference type="NCBI Taxonomy" id="90675"/>
    <lineage>
        <taxon>Eukaryota</taxon>
        <taxon>Viridiplantae</taxon>
        <taxon>Streptophyta</taxon>
        <taxon>Embryophyta</taxon>
        <taxon>Tracheophyta</taxon>
        <taxon>Spermatophyta</taxon>
        <taxon>Magnoliopsida</taxon>
        <taxon>eudicotyledons</taxon>
        <taxon>Gunneridae</taxon>
        <taxon>Pentapetalae</taxon>
        <taxon>rosids</taxon>
        <taxon>malvids</taxon>
        <taxon>Brassicales</taxon>
        <taxon>Brassicaceae</taxon>
        <taxon>Camelineae</taxon>
        <taxon>Camelina</taxon>
    </lineage>
</organism>
<dbReference type="Pfam" id="PF00646">
    <property type="entry name" value="F-box"/>
    <property type="match status" value="1"/>
</dbReference>
<dbReference type="SUPFAM" id="SSF81383">
    <property type="entry name" value="F-box domain"/>
    <property type="match status" value="1"/>
</dbReference>
<gene>
    <name evidence="3" type="primary">LOC104753957</name>
</gene>
<dbReference type="InterPro" id="IPR051304">
    <property type="entry name" value="SCF_F-box_domain"/>
</dbReference>
<dbReference type="Gene3D" id="1.20.1280.50">
    <property type="match status" value="1"/>
</dbReference>